<reference evidence="7" key="1">
    <citation type="journal article" date="2019" name="Int. J. Syst. Evol. Microbiol.">
        <title>The Global Catalogue of Microorganisms (GCM) 10K type strain sequencing project: providing services to taxonomists for standard genome sequencing and annotation.</title>
        <authorList>
            <consortium name="The Broad Institute Genomics Platform"/>
            <consortium name="The Broad Institute Genome Sequencing Center for Infectious Disease"/>
            <person name="Wu L."/>
            <person name="Ma J."/>
        </authorList>
    </citation>
    <scope>NUCLEOTIDE SEQUENCE [LARGE SCALE GENOMIC DNA]</scope>
    <source>
        <strain evidence="7">CCM 8936</strain>
    </source>
</reference>
<organism evidence="6 7">
    <name type="scientific">Companilactobacillus keshanensis</name>
    <dbReference type="NCBI Taxonomy" id="2486003"/>
    <lineage>
        <taxon>Bacteria</taxon>
        <taxon>Bacillati</taxon>
        <taxon>Bacillota</taxon>
        <taxon>Bacilli</taxon>
        <taxon>Lactobacillales</taxon>
        <taxon>Lactobacillaceae</taxon>
        <taxon>Companilactobacillus</taxon>
    </lineage>
</organism>
<dbReference type="InterPro" id="IPR013783">
    <property type="entry name" value="Ig-like_fold"/>
</dbReference>
<dbReference type="InterPro" id="IPR002772">
    <property type="entry name" value="Glyco_hydro_3_C"/>
</dbReference>
<dbReference type="Pfam" id="PF14310">
    <property type="entry name" value="Fn3-like"/>
    <property type="match status" value="1"/>
</dbReference>
<evidence type="ECO:0000313" key="7">
    <source>
        <dbReference type="Proteomes" id="UP001597251"/>
    </source>
</evidence>
<dbReference type="Pfam" id="PF01915">
    <property type="entry name" value="Glyco_hydro_3_C"/>
    <property type="match status" value="1"/>
</dbReference>
<evidence type="ECO:0000256" key="3">
    <source>
        <dbReference type="ARBA" id="ARBA00023277"/>
    </source>
</evidence>
<accession>A0ABW4BTE1</accession>
<dbReference type="GO" id="GO:0016787">
    <property type="term" value="F:hydrolase activity"/>
    <property type="evidence" value="ECO:0007669"/>
    <property type="project" value="UniProtKB-KW"/>
</dbReference>
<sequence length="864" mass="96930">MENTNLNNERNMLLSKNVAQEGMVLLQNKHHVLPLSNKTVALYGSGAFATVKGGTGSGDVDQKTISIVEGLENYNFNITTMAWLTRFQRYYESKKAEYQKTANILSPAFDMDDPEIDDFKEGTVGIYVISRSSGEGYDRKDEPGDFQLSENELSNIKRLSEFYENSILLLNVGGVIDTSFVDQCPLLDSILLISQPGMMAGNAVTEILDGTKTPSGKLTDTWSAYQDYPSSNDFGTRNPEYTEGIYVGYRYFDSFNIKPRYEFGYGLSYAKFDITTEKVSVNEDHISFKVEVKNYSDKFQGQEVIQAYVSNPQSNIPTPYQALRVYAKTKVLKCHESQELTLNFKTKDLAVYDERRAAFVLVPGVYILRIGNSSRNSTVVGEVKLDRETIIKSVEHKMLPQFDPTRLRKNEVKLRRTSGVPLFLLKSENFEQDEPVKYQKKSDVTTYVVNNRNLPGQYLDEKTVVKDKLTDFTLADVYNKKISIETFVANLTDQELVDIVEGDLESSNDSIIGNGSSLVRGAAGQTVDNKKHGIPVTVNADGPAGLRLDAKTTAWPIGTLLAQTWNRKLIQKLGSAIGDEMEQFGITFWLAPGMNIHRNPLGGRNFEYFSEDPFLSGTVAVSETKGVQSHSGLGVTIKHFVGNNQESYRNIGNSIIGEQALREIYLKNFEIVVKEAQPLAAMSSYNLVNNYFSGANFELLTNILRDEWHFEGMVMTDWFSVADPKESVHAGNDLIMPGDSKDTLFAAIDDLKPRFNGDGSIATKKVLNVAEMKLDTVELWNDFIPDDDGDVLVKIKISDEEVDDKIKELFFNGDVQVLDDSHILIQGKWKNNNDLNLGDLQKSAIHILKVIMKTDKFKKLIKDK</sequence>
<evidence type="ECO:0000259" key="5">
    <source>
        <dbReference type="SMART" id="SM01217"/>
    </source>
</evidence>
<keyword evidence="7" id="KW-1185">Reference proteome</keyword>
<keyword evidence="2 4" id="KW-0378">Hydrolase</keyword>
<dbReference type="SUPFAM" id="SSF52279">
    <property type="entry name" value="Beta-D-glucan exohydrolase, C-terminal domain"/>
    <property type="match status" value="1"/>
</dbReference>
<dbReference type="PANTHER" id="PTHR42715">
    <property type="entry name" value="BETA-GLUCOSIDASE"/>
    <property type="match status" value="1"/>
</dbReference>
<dbReference type="InterPro" id="IPR036881">
    <property type="entry name" value="Glyco_hydro_3_C_sf"/>
</dbReference>
<dbReference type="Proteomes" id="UP001597251">
    <property type="component" value="Unassembled WGS sequence"/>
</dbReference>
<dbReference type="SUPFAM" id="SSF51445">
    <property type="entry name" value="(Trans)glycosidases"/>
    <property type="match status" value="1"/>
</dbReference>
<dbReference type="InterPro" id="IPR036962">
    <property type="entry name" value="Glyco_hydro_3_N_sf"/>
</dbReference>
<dbReference type="PANTHER" id="PTHR42715:SF10">
    <property type="entry name" value="BETA-GLUCOSIDASE"/>
    <property type="match status" value="1"/>
</dbReference>
<comment type="caution">
    <text evidence="6">The sequence shown here is derived from an EMBL/GenBank/DDBJ whole genome shotgun (WGS) entry which is preliminary data.</text>
</comment>
<name>A0ABW4BTE1_9LACO</name>
<dbReference type="PROSITE" id="PS00775">
    <property type="entry name" value="GLYCOSYL_HYDROL_F3"/>
    <property type="match status" value="1"/>
</dbReference>
<dbReference type="Pfam" id="PF00933">
    <property type="entry name" value="Glyco_hydro_3"/>
    <property type="match status" value="1"/>
</dbReference>
<evidence type="ECO:0000313" key="6">
    <source>
        <dbReference type="EMBL" id="MFD1418498.1"/>
    </source>
</evidence>
<dbReference type="RefSeq" id="WP_125677055.1">
    <property type="nucleotide sequence ID" value="NZ_JBHTOI010000042.1"/>
</dbReference>
<dbReference type="InterPro" id="IPR026891">
    <property type="entry name" value="Fn3-like"/>
</dbReference>
<keyword evidence="4" id="KW-0326">Glycosidase</keyword>
<dbReference type="PRINTS" id="PR00133">
    <property type="entry name" value="GLHYDRLASE3"/>
</dbReference>
<dbReference type="Gene3D" id="2.60.40.10">
    <property type="entry name" value="Immunoglobulins"/>
    <property type="match status" value="1"/>
</dbReference>
<proteinExistence type="inferred from homology"/>
<evidence type="ECO:0000256" key="1">
    <source>
        <dbReference type="ARBA" id="ARBA00005336"/>
    </source>
</evidence>
<dbReference type="InterPro" id="IPR001764">
    <property type="entry name" value="Glyco_hydro_3_N"/>
</dbReference>
<dbReference type="InterPro" id="IPR017853">
    <property type="entry name" value="GH"/>
</dbReference>
<feature type="domain" description="Fibronectin type III-like" evidence="5">
    <location>
        <begin position="303"/>
        <end position="374"/>
    </location>
</feature>
<dbReference type="InterPro" id="IPR019800">
    <property type="entry name" value="Glyco_hydro_3_AS"/>
</dbReference>
<evidence type="ECO:0000256" key="2">
    <source>
        <dbReference type="ARBA" id="ARBA00022801"/>
    </source>
</evidence>
<dbReference type="EMBL" id="JBHTOI010000042">
    <property type="protein sequence ID" value="MFD1418498.1"/>
    <property type="molecule type" value="Genomic_DNA"/>
</dbReference>
<keyword evidence="3" id="KW-0119">Carbohydrate metabolism</keyword>
<dbReference type="Gene3D" id="3.40.50.1700">
    <property type="entry name" value="Glycoside hydrolase family 3 C-terminal domain"/>
    <property type="match status" value="1"/>
</dbReference>
<comment type="similarity">
    <text evidence="1 4">Belongs to the glycosyl hydrolase 3 family.</text>
</comment>
<dbReference type="Gene3D" id="3.20.20.300">
    <property type="entry name" value="Glycoside hydrolase, family 3, N-terminal domain"/>
    <property type="match status" value="1"/>
</dbReference>
<protein>
    <submittedName>
        <fullName evidence="6">Glycoside hydrolase family 3 N-terminal domain-containing protein</fullName>
    </submittedName>
</protein>
<dbReference type="SMART" id="SM01217">
    <property type="entry name" value="Fn3_like"/>
    <property type="match status" value="1"/>
</dbReference>
<evidence type="ECO:0000256" key="4">
    <source>
        <dbReference type="RuleBase" id="RU361161"/>
    </source>
</evidence>
<gene>
    <name evidence="6" type="ORF">ACFQ42_07075</name>
</gene>
<dbReference type="InterPro" id="IPR050288">
    <property type="entry name" value="Cellulose_deg_GH3"/>
</dbReference>